<protein>
    <submittedName>
        <fullName evidence="2">Uncharacterized protein</fullName>
    </submittedName>
</protein>
<evidence type="ECO:0000256" key="1">
    <source>
        <dbReference type="SAM" id="MobiDB-lite"/>
    </source>
</evidence>
<feature type="compositionally biased region" description="Basic and acidic residues" evidence="1">
    <location>
        <begin position="35"/>
        <end position="45"/>
    </location>
</feature>
<dbReference type="EMBL" id="MU006780">
    <property type="protein sequence ID" value="KAF2643226.1"/>
    <property type="molecule type" value="Genomic_DNA"/>
</dbReference>
<sequence length="205" mass="21584">MASRLSSAAKRTSPIPHPSLSGPPSTRQHSLGHSATERRRADVKTDPGTTPRRQTAATTQVSTPTITGRPHLRRQSPPLALKHHGHTPLGSSSPCVRRASALVDRCLRSASAPVALHHLEAEPSGTFQPRRAASSLRVRASSLSSASRSASRSIVAFCSAPLPLPLLPLLPLLPIDSFSTCHCCLLSAAAPSCSTVQSHPFALIS</sequence>
<evidence type="ECO:0000313" key="2">
    <source>
        <dbReference type="EMBL" id="KAF2643226.1"/>
    </source>
</evidence>
<proteinExistence type="predicted"/>
<name>A0A6A6S5Q7_9PLEO</name>
<feature type="compositionally biased region" description="Polar residues" evidence="1">
    <location>
        <begin position="22"/>
        <end position="33"/>
    </location>
</feature>
<feature type="compositionally biased region" description="Low complexity" evidence="1">
    <location>
        <begin position="47"/>
        <end position="60"/>
    </location>
</feature>
<gene>
    <name evidence="2" type="ORF">P280DRAFT_246847</name>
</gene>
<feature type="compositionally biased region" description="Polar residues" evidence="1">
    <location>
        <begin position="1"/>
        <end position="10"/>
    </location>
</feature>
<reference evidence="2" key="1">
    <citation type="journal article" date="2020" name="Stud. Mycol.">
        <title>101 Dothideomycetes genomes: a test case for predicting lifestyles and emergence of pathogens.</title>
        <authorList>
            <person name="Haridas S."/>
            <person name="Albert R."/>
            <person name="Binder M."/>
            <person name="Bloem J."/>
            <person name="Labutti K."/>
            <person name="Salamov A."/>
            <person name="Andreopoulos B."/>
            <person name="Baker S."/>
            <person name="Barry K."/>
            <person name="Bills G."/>
            <person name="Bluhm B."/>
            <person name="Cannon C."/>
            <person name="Castanera R."/>
            <person name="Culley D."/>
            <person name="Daum C."/>
            <person name="Ezra D."/>
            <person name="Gonzalez J."/>
            <person name="Henrissat B."/>
            <person name="Kuo A."/>
            <person name="Liang C."/>
            <person name="Lipzen A."/>
            <person name="Lutzoni F."/>
            <person name="Magnuson J."/>
            <person name="Mondo S."/>
            <person name="Nolan M."/>
            <person name="Ohm R."/>
            <person name="Pangilinan J."/>
            <person name="Park H.-J."/>
            <person name="Ramirez L."/>
            <person name="Alfaro M."/>
            <person name="Sun H."/>
            <person name="Tritt A."/>
            <person name="Yoshinaga Y."/>
            <person name="Zwiers L.-H."/>
            <person name="Turgeon B."/>
            <person name="Goodwin S."/>
            <person name="Spatafora J."/>
            <person name="Crous P."/>
            <person name="Grigoriev I."/>
        </authorList>
    </citation>
    <scope>NUCLEOTIDE SEQUENCE</scope>
    <source>
        <strain evidence="2">CBS 473.64</strain>
    </source>
</reference>
<evidence type="ECO:0000313" key="3">
    <source>
        <dbReference type="Proteomes" id="UP000799753"/>
    </source>
</evidence>
<feature type="region of interest" description="Disordered" evidence="1">
    <location>
        <begin position="1"/>
        <end position="93"/>
    </location>
</feature>
<dbReference type="AlphaFoldDB" id="A0A6A6S5Q7"/>
<organism evidence="2 3">
    <name type="scientific">Massarina eburnea CBS 473.64</name>
    <dbReference type="NCBI Taxonomy" id="1395130"/>
    <lineage>
        <taxon>Eukaryota</taxon>
        <taxon>Fungi</taxon>
        <taxon>Dikarya</taxon>
        <taxon>Ascomycota</taxon>
        <taxon>Pezizomycotina</taxon>
        <taxon>Dothideomycetes</taxon>
        <taxon>Pleosporomycetidae</taxon>
        <taxon>Pleosporales</taxon>
        <taxon>Massarineae</taxon>
        <taxon>Massarinaceae</taxon>
        <taxon>Massarina</taxon>
    </lineage>
</organism>
<accession>A0A6A6S5Q7</accession>
<keyword evidence="3" id="KW-1185">Reference proteome</keyword>
<dbReference type="Proteomes" id="UP000799753">
    <property type="component" value="Unassembled WGS sequence"/>
</dbReference>